<organism evidence="1">
    <name type="scientific">bioreactor metagenome</name>
    <dbReference type="NCBI Taxonomy" id="1076179"/>
    <lineage>
        <taxon>unclassified sequences</taxon>
        <taxon>metagenomes</taxon>
        <taxon>ecological metagenomes</taxon>
    </lineage>
</organism>
<sequence>MLKYFYELSQIPRMPGDQKKVSDWAAGIGRSLGYETYQDARLNVIIYKPASPGMEDALPVAVQSHLDMVCEKEPSVTHDFSKDPLTLRLVGNNKVMATGTTLGADNGVGVAFIMALLADKTLKHPPIEAVFTTDEETDMGGAFGLAYDKISAKLLINLDAGAVCVCGSGELEVEMSFRKGTEPIDKNSFTYTLTIDGLIGGHTGANAMIERGNAIVLLNRVLIALDKEVKYQLLEMQGGAGMSSAFARNAKATVAFAPAELGRAMKVIDRVTSEIKSEMVKRDPDIAFHFLPCATPPKESFDTVTANKLRTLLTALPDGVFSLNHDFPGAMESCSNVGVVETREKELFVTILIRATVPGKKYYLYDKVIHICEALGVAHRIGRDLPHWEYNMSDDIKALIKELYPEHEMGISQGTLECGIFTANIPGACVVALGSPYYYAHSPNEYFLLDETRLYWKRFLAILERLGERKA</sequence>
<dbReference type="PANTHER" id="PTHR43501">
    <property type="entry name" value="CYTOSOL NON-SPECIFIC DIPEPTIDASE"/>
    <property type="match status" value="1"/>
</dbReference>
<keyword evidence="1" id="KW-0378">Hydrolase</keyword>
<dbReference type="EMBL" id="VSSQ01017304">
    <property type="protein sequence ID" value="MPM59465.1"/>
    <property type="molecule type" value="Genomic_DNA"/>
</dbReference>
<gene>
    <name evidence="1" type="primary">pepD_28</name>
    <name evidence="1" type="ORF">SDC9_106307</name>
</gene>
<keyword evidence="1" id="KW-0224">Dipeptidase</keyword>
<dbReference type="AlphaFoldDB" id="A0A645B1Z8"/>
<dbReference type="GO" id="GO:0070573">
    <property type="term" value="F:metallodipeptidase activity"/>
    <property type="evidence" value="ECO:0007669"/>
    <property type="project" value="TreeGrafter"/>
</dbReference>
<dbReference type="InterPro" id="IPR001160">
    <property type="entry name" value="Peptidase_M20C"/>
</dbReference>
<evidence type="ECO:0000313" key="1">
    <source>
        <dbReference type="EMBL" id="MPM59465.1"/>
    </source>
</evidence>
<dbReference type="SUPFAM" id="SSF53187">
    <property type="entry name" value="Zn-dependent exopeptidases"/>
    <property type="match status" value="1"/>
</dbReference>
<dbReference type="Gene3D" id="3.40.630.10">
    <property type="entry name" value="Zn peptidases"/>
    <property type="match status" value="2"/>
</dbReference>
<dbReference type="PIRSF" id="PIRSF016599">
    <property type="entry name" value="Xaa-His_dipept"/>
    <property type="match status" value="1"/>
</dbReference>
<dbReference type="PANTHER" id="PTHR43501:SF1">
    <property type="entry name" value="CYTOSOL NON-SPECIFIC DIPEPTIDASE"/>
    <property type="match status" value="1"/>
</dbReference>
<protein>
    <submittedName>
        <fullName evidence="1">Cytosol non-specific dipeptidase</fullName>
        <ecNumber evidence="1">3.4.13.18</ecNumber>
    </submittedName>
</protein>
<dbReference type="InterPro" id="IPR002933">
    <property type="entry name" value="Peptidase_M20"/>
</dbReference>
<comment type="caution">
    <text evidence="1">The sequence shown here is derived from an EMBL/GenBank/DDBJ whole genome shotgun (WGS) entry which is preliminary data.</text>
</comment>
<reference evidence="1" key="1">
    <citation type="submission" date="2019-08" db="EMBL/GenBank/DDBJ databases">
        <authorList>
            <person name="Kucharzyk K."/>
            <person name="Murdoch R.W."/>
            <person name="Higgins S."/>
            <person name="Loffler F."/>
        </authorList>
    </citation>
    <scope>NUCLEOTIDE SEQUENCE</scope>
</reference>
<dbReference type="EC" id="3.4.13.18" evidence="1"/>
<name>A0A645B1Z8_9ZZZZ</name>
<dbReference type="Pfam" id="PF01546">
    <property type="entry name" value="Peptidase_M20"/>
    <property type="match status" value="1"/>
</dbReference>
<dbReference type="NCBIfam" id="TIGR01893">
    <property type="entry name" value="aa-his-dipept"/>
    <property type="match status" value="1"/>
</dbReference>
<dbReference type="GO" id="GO:0005829">
    <property type="term" value="C:cytosol"/>
    <property type="evidence" value="ECO:0007669"/>
    <property type="project" value="TreeGrafter"/>
</dbReference>
<keyword evidence="1" id="KW-0645">Protease</keyword>
<proteinExistence type="predicted"/>
<accession>A0A645B1Z8</accession>
<dbReference type="PRINTS" id="PR00934">
    <property type="entry name" value="XHISDIPTASE"/>
</dbReference>
<dbReference type="GO" id="GO:0006508">
    <property type="term" value="P:proteolysis"/>
    <property type="evidence" value="ECO:0007669"/>
    <property type="project" value="InterPro"/>
</dbReference>